<reference evidence="6 7" key="1">
    <citation type="journal article" date="2019" name="Sci. Rep.">
        <title>A high-quality genome of Eragrostis curvula grass provides insights into Poaceae evolution and supports new strategies to enhance forage quality.</title>
        <authorList>
            <person name="Carballo J."/>
            <person name="Santos B.A.C.M."/>
            <person name="Zappacosta D."/>
            <person name="Garbus I."/>
            <person name="Selva J.P."/>
            <person name="Gallo C.A."/>
            <person name="Diaz A."/>
            <person name="Albertini E."/>
            <person name="Caccamo M."/>
            <person name="Echenique V."/>
        </authorList>
    </citation>
    <scope>NUCLEOTIDE SEQUENCE [LARGE SCALE GENOMIC DNA]</scope>
    <source>
        <strain evidence="7">cv. Victoria</strain>
        <tissue evidence="6">Leaf</tissue>
    </source>
</reference>
<evidence type="ECO:0000256" key="1">
    <source>
        <dbReference type="ARBA" id="ARBA00022448"/>
    </source>
</evidence>
<evidence type="ECO:0000313" key="7">
    <source>
        <dbReference type="Proteomes" id="UP000324897"/>
    </source>
</evidence>
<dbReference type="AlphaFoldDB" id="A0A5J9ST46"/>
<dbReference type="InterPro" id="IPR008395">
    <property type="entry name" value="Agenet-like_dom"/>
</dbReference>
<dbReference type="EMBL" id="RWGY01000355">
    <property type="protein sequence ID" value="TVU02191.1"/>
    <property type="molecule type" value="Genomic_DNA"/>
</dbReference>
<feature type="region of interest" description="Disordered" evidence="4">
    <location>
        <begin position="135"/>
        <end position="160"/>
    </location>
</feature>
<sequence length="571" mass="65382">MCPSLPLLPVQEEDDMDYEVGDKVEVLVEIYGRRSWHPATVVAVLPDQERCIVEYDNEDGARDTVDWADIRRRPPASEVEDSDDDGDEERPPASGGDIFFKAGDRVELLRSHPDYGDAWYPATVEYLVDPESETYRVRRDSGPRRSPDEEEEEEEEEHQELGMANFRPAVVESDFMLLDLRPGAQVEARCDGVWAIGAVLGAVGSSRYRVAIGEEVKVIKEVRDLRPRYKWDWENREWRVVASFPPKSASVKRPRSPVERASDDEHDYDYESTVTKRSMKQRQHLGGMPDGSEHALVSNMDNVSGNNNCVLRKKVTTKKRNKLKFHLKKRCEEQWNPHSSLDATTMQLSTMGIRGSMSDQGLTTTFNSSFQANQNEDEVATQLPFIKRLPLWSSFEEMEVFKKMPQQPHFGPLQKEEPLLREGIALGLMGTFANVAESISHSSIEDSYKLFQDKDSALSQMKRFGFNVDKLQKCLNKLIKMKSEYARRITEKDIVQAQKQSNEDSCSKVNSLRDKKVKMLVQLAQELQKLDEEKKAREEEFLELEEAESMVDKACQDIKEQFGDTLAEHLC</sequence>
<dbReference type="Proteomes" id="UP000324897">
    <property type="component" value="Unassembled WGS sequence"/>
</dbReference>
<dbReference type="Gene3D" id="2.30.30.140">
    <property type="match status" value="1"/>
</dbReference>
<dbReference type="Gramene" id="TVU02191">
    <property type="protein sequence ID" value="TVU02191"/>
    <property type="gene ID" value="EJB05_52334"/>
</dbReference>
<feature type="compositionally biased region" description="Acidic residues" evidence="4">
    <location>
        <begin position="148"/>
        <end position="158"/>
    </location>
</feature>
<feature type="coiled-coil region" evidence="3">
    <location>
        <begin position="513"/>
        <end position="550"/>
    </location>
</feature>
<evidence type="ECO:0000259" key="5">
    <source>
        <dbReference type="SMART" id="SM00743"/>
    </source>
</evidence>
<proteinExistence type="predicted"/>
<feature type="region of interest" description="Disordered" evidence="4">
    <location>
        <begin position="246"/>
        <end position="278"/>
    </location>
</feature>
<feature type="compositionally biased region" description="Basic and acidic residues" evidence="4">
    <location>
        <begin position="135"/>
        <end position="147"/>
    </location>
</feature>
<keyword evidence="3" id="KW-0175">Coiled coil</keyword>
<feature type="region of interest" description="Disordered" evidence="4">
    <location>
        <begin position="66"/>
        <end position="97"/>
    </location>
</feature>
<dbReference type="Pfam" id="PF05641">
    <property type="entry name" value="Agenet"/>
    <property type="match status" value="1"/>
</dbReference>
<dbReference type="SMART" id="SM00743">
    <property type="entry name" value="Agenet"/>
    <property type="match status" value="3"/>
</dbReference>
<evidence type="ECO:0000256" key="3">
    <source>
        <dbReference type="SAM" id="Coils"/>
    </source>
</evidence>
<gene>
    <name evidence="6" type="ORF">EJB05_52334</name>
</gene>
<feature type="domain" description="Agenet" evidence="5">
    <location>
        <begin position="98"/>
        <end position="174"/>
    </location>
</feature>
<evidence type="ECO:0000256" key="4">
    <source>
        <dbReference type="SAM" id="MobiDB-lite"/>
    </source>
</evidence>
<accession>A0A5J9ST46</accession>
<evidence type="ECO:0000313" key="6">
    <source>
        <dbReference type="EMBL" id="TVU02191.1"/>
    </source>
</evidence>
<keyword evidence="1" id="KW-0813">Transport</keyword>
<feature type="domain" description="Agenet" evidence="5">
    <location>
        <begin position="16"/>
        <end position="78"/>
    </location>
</feature>
<dbReference type="InterPro" id="IPR014002">
    <property type="entry name" value="Agenet_dom_plant"/>
</dbReference>
<dbReference type="PANTHER" id="PTHR31917:SF148">
    <property type="entry name" value="DUF724 DOMAIN-CONTAINING PROTEIN 2"/>
    <property type="match status" value="1"/>
</dbReference>
<evidence type="ECO:0000256" key="2">
    <source>
        <dbReference type="ARBA" id="ARBA00022604"/>
    </source>
</evidence>
<organism evidence="6 7">
    <name type="scientific">Eragrostis curvula</name>
    <name type="common">weeping love grass</name>
    <dbReference type="NCBI Taxonomy" id="38414"/>
    <lineage>
        <taxon>Eukaryota</taxon>
        <taxon>Viridiplantae</taxon>
        <taxon>Streptophyta</taxon>
        <taxon>Embryophyta</taxon>
        <taxon>Tracheophyta</taxon>
        <taxon>Spermatophyta</taxon>
        <taxon>Magnoliopsida</taxon>
        <taxon>Liliopsida</taxon>
        <taxon>Poales</taxon>
        <taxon>Poaceae</taxon>
        <taxon>PACMAD clade</taxon>
        <taxon>Chloridoideae</taxon>
        <taxon>Eragrostideae</taxon>
        <taxon>Eragrostidinae</taxon>
        <taxon>Eragrostis</taxon>
    </lineage>
</organism>
<feature type="compositionally biased region" description="Acidic residues" evidence="4">
    <location>
        <begin position="78"/>
        <end position="88"/>
    </location>
</feature>
<dbReference type="PANTHER" id="PTHR31917">
    <property type="entry name" value="AGENET DOMAIN-CONTAINING PROTEIN-RELATED"/>
    <property type="match status" value="1"/>
</dbReference>
<keyword evidence="7" id="KW-1185">Reference proteome</keyword>
<keyword evidence="2" id="KW-0341">Growth regulation</keyword>
<feature type="non-terminal residue" evidence="6">
    <location>
        <position position="1"/>
    </location>
</feature>
<name>A0A5J9ST46_9POAL</name>
<dbReference type="OrthoDB" id="687110at2759"/>
<protein>
    <recommendedName>
        <fullName evidence="5">Agenet domain-containing protein</fullName>
    </recommendedName>
</protein>
<dbReference type="Pfam" id="PF05266">
    <property type="entry name" value="DUF724"/>
    <property type="match status" value="1"/>
</dbReference>
<dbReference type="InterPro" id="IPR007930">
    <property type="entry name" value="DUF724"/>
</dbReference>
<comment type="caution">
    <text evidence="6">The sequence shown here is derived from an EMBL/GenBank/DDBJ whole genome shotgun (WGS) entry which is preliminary data.</text>
</comment>
<feature type="domain" description="Agenet" evidence="5">
    <location>
        <begin position="178"/>
        <end position="233"/>
    </location>
</feature>